<keyword evidence="2" id="KW-1185">Reference proteome</keyword>
<dbReference type="Proteomes" id="UP000765003">
    <property type="component" value="Unassembled WGS sequence"/>
</dbReference>
<dbReference type="Gene3D" id="3.40.50.1240">
    <property type="entry name" value="Phosphoglycerate mutase-like"/>
    <property type="match status" value="1"/>
</dbReference>
<accession>A0ABS3AX37</accession>
<sequence>MQSKLQEVVLIRHGETEWTKNGQHTSFTDLDLTENGKVQAKKVKTRIEGRSFAKVFCSPLKRAKQTCEICGLLDQAEILPDLTEWNYGKYEGITTVEVRKTHQDWLLWTHGAPGGESPEQVAKRANNVIEKILSAGDDVAIFSSGHFMRMLITRWLELPPIEGRRFYLSTASYSLLGFEREIRVVKTLNDTSHC</sequence>
<dbReference type="CDD" id="cd07067">
    <property type="entry name" value="HP_PGM_like"/>
    <property type="match status" value="1"/>
</dbReference>
<dbReference type="InterPro" id="IPR013078">
    <property type="entry name" value="His_Pase_superF_clade-1"/>
</dbReference>
<reference evidence="1" key="1">
    <citation type="submission" date="2021-02" db="EMBL/GenBank/DDBJ databases">
        <title>Activity-based single-cell genomes from oceanic crustal fluid captures similar information to metagenomic and metatranscriptomic surveys with orders of magnitude less sampling.</title>
        <authorList>
            <person name="D'Angelo T.S."/>
            <person name="Orcutt B.N."/>
        </authorList>
    </citation>
    <scope>NUCLEOTIDE SEQUENCE [LARGE SCALE GENOMIC DNA]</scope>
    <source>
        <strain evidence="1">AH-315-E05</strain>
    </source>
</reference>
<dbReference type="Pfam" id="PF00300">
    <property type="entry name" value="His_Phos_1"/>
    <property type="match status" value="1"/>
</dbReference>
<proteinExistence type="predicted"/>
<comment type="caution">
    <text evidence="1">The sequence shown here is derived from an EMBL/GenBank/DDBJ whole genome shotgun (WGS) entry which is preliminary data.</text>
</comment>
<protein>
    <submittedName>
        <fullName evidence="1">Histidine phosphatase family protein</fullName>
    </submittedName>
</protein>
<dbReference type="SUPFAM" id="SSF53254">
    <property type="entry name" value="Phosphoglycerate mutase-like"/>
    <property type="match status" value="1"/>
</dbReference>
<evidence type="ECO:0000313" key="2">
    <source>
        <dbReference type="Proteomes" id="UP000765003"/>
    </source>
</evidence>
<dbReference type="EMBL" id="JAFITA010000021">
    <property type="protein sequence ID" value="MBN4077489.1"/>
    <property type="molecule type" value="Genomic_DNA"/>
</dbReference>
<dbReference type="SMART" id="SM00855">
    <property type="entry name" value="PGAM"/>
    <property type="match status" value="1"/>
</dbReference>
<name>A0ABS3AX37_9FIRM</name>
<dbReference type="InterPro" id="IPR029033">
    <property type="entry name" value="His_PPase_superfam"/>
</dbReference>
<organism evidence="1 2">
    <name type="scientific">Sulfobacillus acidophilus</name>
    <dbReference type="NCBI Taxonomy" id="53633"/>
    <lineage>
        <taxon>Bacteria</taxon>
        <taxon>Bacillati</taxon>
        <taxon>Bacillota</taxon>
        <taxon>Clostridia</taxon>
        <taxon>Eubacteriales</taxon>
        <taxon>Clostridiales Family XVII. Incertae Sedis</taxon>
        <taxon>Sulfobacillus</taxon>
    </lineage>
</organism>
<dbReference type="InterPro" id="IPR050275">
    <property type="entry name" value="PGM_Phosphatase"/>
</dbReference>
<evidence type="ECO:0000313" key="1">
    <source>
        <dbReference type="EMBL" id="MBN4077489.1"/>
    </source>
</evidence>
<dbReference type="PANTHER" id="PTHR48100">
    <property type="entry name" value="BROAD-SPECIFICITY PHOSPHATASE YOR283W-RELATED"/>
    <property type="match status" value="1"/>
</dbReference>
<dbReference type="PANTHER" id="PTHR48100:SF15">
    <property type="entry name" value="SEDOHEPTULOSE 1,7-BISPHOSPHATASE"/>
    <property type="match status" value="1"/>
</dbReference>
<gene>
    <name evidence="1" type="ORF">JYT19_01110</name>
</gene>